<proteinExistence type="predicted"/>
<organism evidence="1 2">
    <name type="scientific">Serratia phage 2050H1</name>
    <dbReference type="NCBI Taxonomy" id="2024250"/>
    <lineage>
        <taxon>Viruses</taxon>
        <taxon>Duplodnaviria</taxon>
        <taxon>Heunggongvirae</taxon>
        <taxon>Uroviricota</taxon>
        <taxon>Caudoviricetes</taxon>
        <taxon>Pantevenvirales</taxon>
        <taxon>Ackermannviridae</taxon>
        <taxon>Miltonvirus</taxon>
        <taxon>Miltonvirus MAM1</taxon>
    </lineage>
</organism>
<protein>
    <submittedName>
        <fullName evidence="1">Uncharacterized protein</fullName>
    </submittedName>
</protein>
<dbReference type="Proteomes" id="UP000224362">
    <property type="component" value="Segment"/>
</dbReference>
<gene>
    <name evidence="1" type="ORF">2050H1_021</name>
</gene>
<evidence type="ECO:0000313" key="2">
    <source>
        <dbReference type="Proteomes" id="UP000224362"/>
    </source>
</evidence>
<name>A0A249Y287_9CAUD</name>
<sequence length="98" mass="11259">MTTQVITLKAFIRYGTKRFMAVVEDKDPNSTQVYDAVEGSREAVIEWAEMHWGHLEVTPAQNEAEIDAEIERHFSPAAIATAVRNDRNRDNANRPFRR</sequence>
<dbReference type="EMBL" id="MF285619">
    <property type="protein sequence ID" value="ASZ78787.1"/>
    <property type="molecule type" value="Genomic_DNA"/>
</dbReference>
<evidence type="ECO:0000313" key="1">
    <source>
        <dbReference type="EMBL" id="ASZ78787.1"/>
    </source>
</evidence>
<reference evidence="1 2" key="1">
    <citation type="submission" date="2017-06" db="EMBL/GenBank/DDBJ databases">
        <authorList>
            <person name="Kim H.J."/>
            <person name="Triplett B.A."/>
        </authorList>
    </citation>
    <scope>NUCLEOTIDE SEQUENCE [LARGE SCALE GENOMIC DNA]</scope>
</reference>
<accession>A0A249Y287</accession>